<dbReference type="GeneID" id="30985467"/>
<evidence type="ECO:0000313" key="2">
    <source>
        <dbReference type="Proteomes" id="UP000094285"/>
    </source>
</evidence>
<dbReference type="AlphaFoldDB" id="A0A1E4SP98"/>
<dbReference type="Proteomes" id="UP000094285">
    <property type="component" value="Unassembled WGS sequence"/>
</dbReference>
<name>A0A1E4SP98_9ASCO</name>
<reference evidence="2" key="1">
    <citation type="submission" date="2016-05" db="EMBL/GenBank/DDBJ databases">
        <title>Comparative genomics of biotechnologically important yeasts.</title>
        <authorList>
            <consortium name="DOE Joint Genome Institute"/>
            <person name="Riley R."/>
            <person name="Haridas S."/>
            <person name="Wolfe K.H."/>
            <person name="Lopes M.R."/>
            <person name="Hittinger C.T."/>
            <person name="Goker M."/>
            <person name="Salamov A."/>
            <person name="Wisecaver J."/>
            <person name="Long T.M."/>
            <person name="Aerts A.L."/>
            <person name="Barry K."/>
            <person name="Choi C."/>
            <person name="Clum A."/>
            <person name="Coughlan A.Y."/>
            <person name="Deshpande S."/>
            <person name="Douglass A.P."/>
            <person name="Hanson S.J."/>
            <person name="Klenk H.-P."/>
            <person name="Labutti K."/>
            <person name="Lapidus A."/>
            <person name="Lindquist E."/>
            <person name="Lipzen A."/>
            <person name="Meier-Kolthoff J.P."/>
            <person name="Ohm R.A."/>
            <person name="Otillar R.P."/>
            <person name="Pangilinan J."/>
            <person name="Peng Y."/>
            <person name="Rokas A."/>
            <person name="Rosa C.A."/>
            <person name="Scheuner C."/>
            <person name="Sibirny A.A."/>
            <person name="Slot J.C."/>
            <person name="Stielow J.B."/>
            <person name="Sun H."/>
            <person name="Kurtzman C.P."/>
            <person name="Blackwell M."/>
            <person name="Grigoriev I.V."/>
            <person name="Jeffries T.W."/>
        </authorList>
    </citation>
    <scope>NUCLEOTIDE SEQUENCE [LARGE SCALE GENOMIC DNA]</scope>
    <source>
        <strain evidence="2">NRRL Y-17324</strain>
    </source>
</reference>
<gene>
    <name evidence="1" type="ORF">CANTADRAFT_87355</name>
</gene>
<keyword evidence="2" id="KW-1185">Reference proteome</keyword>
<protein>
    <submittedName>
        <fullName evidence="1">Uncharacterized protein</fullName>
    </submittedName>
</protein>
<evidence type="ECO:0000313" key="1">
    <source>
        <dbReference type="EMBL" id="ODV81351.1"/>
    </source>
</evidence>
<dbReference type="EMBL" id="KV453909">
    <property type="protein sequence ID" value="ODV81351.1"/>
    <property type="molecule type" value="Genomic_DNA"/>
</dbReference>
<proteinExistence type="predicted"/>
<dbReference type="RefSeq" id="XP_020066473.1">
    <property type="nucleotide sequence ID" value="XM_020211331.1"/>
</dbReference>
<accession>A0A1E4SP98</accession>
<sequence>MARSKQTESKEPLVLHREEMMSVAITFFEELSSLHVAPYIPESSVPGLTMRRILSRQFPFN</sequence>
<organism evidence="1 2">
    <name type="scientific">Suhomyces tanzawaensis NRRL Y-17324</name>
    <dbReference type="NCBI Taxonomy" id="984487"/>
    <lineage>
        <taxon>Eukaryota</taxon>
        <taxon>Fungi</taxon>
        <taxon>Dikarya</taxon>
        <taxon>Ascomycota</taxon>
        <taxon>Saccharomycotina</taxon>
        <taxon>Pichiomycetes</taxon>
        <taxon>Debaryomycetaceae</taxon>
        <taxon>Suhomyces</taxon>
    </lineage>
</organism>